<evidence type="ECO:0000256" key="1">
    <source>
        <dbReference type="SAM" id="MobiDB-lite"/>
    </source>
</evidence>
<evidence type="ECO:0000313" key="3">
    <source>
        <dbReference type="Proteomes" id="UP001142055"/>
    </source>
</evidence>
<gene>
    <name evidence="2" type="ORF">RDWZM_001222</name>
</gene>
<feature type="region of interest" description="Disordered" evidence="1">
    <location>
        <begin position="1"/>
        <end position="108"/>
    </location>
</feature>
<feature type="compositionally biased region" description="Polar residues" evidence="1">
    <location>
        <begin position="60"/>
        <end position="70"/>
    </location>
</feature>
<proteinExistence type="predicted"/>
<sequence>MKAVQEERGPRKKKQHPQLQQHQPNRMKSHCTPQNGNHHIELHKSTNQPMSEQKRINDKCGTSSSISSELNIADRTRVSIDSTPSTTQLDSSVHSRHPMATGTSSNVSPLSYADICNNLTNPLMMEQLYASMTIKSKQANTNNDNSNNNLGTIRDTLFKQTSQLTQSKLEESMLSILPTPIESPIRSTINSHFMLNNNNNNNNSNNLSVSLTPFNHSNMNHQTIRMMKFLIEQNCNGSDRINRTMASSQMGHFEWPRNSMVPFNRMQIYDKRGLISSNVMMVNGERLNEQHSTSTLDEMETITHLPLEQRQRKGQSKTITNLANYLASTSRQNGLSMSKPLYNHSELSNVNNTGHYYYYYNYYRLLMHYIQQQQQQQSNIGSIQKKEWIRNEDKGERME</sequence>
<keyword evidence="3" id="KW-1185">Reference proteome</keyword>
<feature type="compositionally biased region" description="Polar residues" evidence="1">
    <location>
        <begin position="79"/>
        <end position="92"/>
    </location>
</feature>
<dbReference type="AlphaFoldDB" id="A0A9Q0ME86"/>
<protein>
    <submittedName>
        <fullName evidence="2">Uncharacterized protein</fullName>
    </submittedName>
</protein>
<dbReference type="Proteomes" id="UP001142055">
    <property type="component" value="Chromosome 1"/>
</dbReference>
<reference evidence="2" key="1">
    <citation type="submission" date="2022-12" db="EMBL/GenBank/DDBJ databases">
        <title>Genome assemblies of Blomia tropicalis.</title>
        <authorList>
            <person name="Cui Y."/>
        </authorList>
    </citation>
    <scope>NUCLEOTIDE SEQUENCE</scope>
    <source>
        <tissue evidence="2">Adult mites</tissue>
    </source>
</reference>
<accession>A0A9Q0ME86</accession>
<dbReference type="EMBL" id="JAPWDV010000001">
    <property type="protein sequence ID" value="KAJ6222677.1"/>
    <property type="molecule type" value="Genomic_DNA"/>
</dbReference>
<name>A0A9Q0ME86_BLOTA</name>
<evidence type="ECO:0000313" key="2">
    <source>
        <dbReference type="EMBL" id="KAJ6222677.1"/>
    </source>
</evidence>
<comment type="caution">
    <text evidence="2">The sequence shown here is derived from an EMBL/GenBank/DDBJ whole genome shotgun (WGS) entry which is preliminary data.</text>
</comment>
<organism evidence="2 3">
    <name type="scientific">Blomia tropicalis</name>
    <name type="common">Mite</name>
    <dbReference type="NCBI Taxonomy" id="40697"/>
    <lineage>
        <taxon>Eukaryota</taxon>
        <taxon>Metazoa</taxon>
        <taxon>Ecdysozoa</taxon>
        <taxon>Arthropoda</taxon>
        <taxon>Chelicerata</taxon>
        <taxon>Arachnida</taxon>
        <taxon>Acari</taxon>
        <taxon>Acariformes</taxon>
        <taxon>Sarcoptiformes</taxon>
        <taxon>Astigmata</taxon>
        <taxon>Glycyphagoidea</taxon>
        <taxon>Echimyopodidae</taxon>
        <taxon>Blomia</taxon>
    </lineage>
</organism>